<protein>
    <submittedName>
        <fullName evidence="1">Uncharacterized protein</fullName>
    </submittedName>
</protein>
<name>A0AAV5LYZ8_9ROSI</name>
<dbReference type="Proteomes" id="UP001054252">
    <property type="component" value="Unassembled WGS sequence"/>
</dbReference>
<proteinExistence type="predicted"/>
<evidence type="ECO:0000313" key="2">
    <source>
        <dbReference type="Proteomes" id="UP001054252"/>
    </source>
</evidence>
<dbReference type="AlphaFoldDB" id="A0AAV5LYZ8"/>
<reference evidence="1 2" key="1">
    <citation type="journal article" date="2021" name="Commun. Biol.">
        <title>The genome of Shorea leprosula (Dipterocarpaceae) highlights the ecological relevance of drought in aseasonal tropical rainforests.</title>
        <authorList>
            <person name="Ng K.K.S."/>
            <person name="Kobayashi M.J."/>
            <person name="Fawcett J.A."/>
            <person name="Hatakeyama M."/>
            <person name="Paape T."/>
            <person name="Ng C.H."/>
            <person name="Ang C.C."/>
            <person name="Tnah L.H."/>
            <person name="Lee C.T."/>
            <person name="Nishiyama T."/>
            <person name="Sese J."/>
            <person name="O'Brien M.J."/>
            <person name="Copetti D."/>
            <person name="Mohd Noor M.I."/>
            <person name="Ong R.C."/>
            <person name="Putra M."/>
            <person name="Sireger I.Z."/>
            <person name="Indrioko S."/>
            <person name="Kosugi Y."/>
            <person name="Izuno A."/>
            <person name="Isagi Y."/>
            <person name="Lee S.L."/>
            <person name="Shimizu K.K."/>
        </authorList>
    </citation>
    <scope>NUCLEOTIDE SEQUENCE [LARGE SCALE GENOMIC DNA]</scope>
    <source>
        <strain evidence="1">214</strain>
    </source>
</reference>
<sequence>MDSTRNHSREICLDGRALPMASITMRNLILYTTHENWQVVNLKEARDFSSDKEFMYVFKFLSNDAKFFYCRKLEWESLSVDLLPHPERFLEGISAEAYITVQRTELNSPLGLKVQLHITEAVCPAFSEPGLRALLRFLTGLYLCLNRGDVDPKAQQRSTEAAGRSLISIIVDHIFLCIKDAEFQLELLMQSLCFSRLFSLNV</sequence>
<keyword evidence="2" id="KW-1185">Reference proteome</keyword>
<evidence type="ECO:0000313" key="1">
    <source>
        <dbReference type="EMBL" id="GKV42009.1"/>
    </source>
</evidence>
<comment type="caution">
    <text evidence="1">The sequence shown here is derived from an EMBL/GenBank/DDBJ whole genome shotgun (WGS) entry which is preliminary data.</text>
</comment>
<gene>
    <name evidence="1" type="ORF">SLEP1_g49471</name>
</gene>
<dbReference type="EMBL" id="BPVZ01000155">
    <property type="protein sequence ID" value="GKV42009.1"/>
    <property type="molecule type" value="Genomic_DNA"/>
</dbReference>
<accession>A0AAV5LYZ8</accession>
<dbReference type="PANTHER" id="PTHR22774">
    <property type="entry name" value="CHOREIN N-TERMINAL DOMAIN-CONTAINING PROTEIN"/>
    <property type="match status" value="1"/>
</dbReference>
<dbReference type="InterPro" id="IPR026728">
    <property type="entry name" value="BLTP3A/B"/>
</dbReference>
<dbReference type="PANTHER" id="PTHR22774:SF11">
    <property type="entry name" value="CHOREIN N-TERMINAL DOMAIN-CONTAINING PROTEIN"/>
    <property type="match status" value="1"/>
</dbReference>
<organism evidence="1 2">
    <name type="scientific">Rubroshorea leprosula</name>
    <dbReference type="NCBI Taxonomy" id="152421"/>
    <lineage>
        <taxon>Eukaryota</taxon>
        <taxon>Viridiplantae</taxon>
        <taxon>Streptophyta</taxon>
        <taxon>Embryophyta</taxon>
        <taxon>Tracheophyta</taxon>
        <taxon>Spermatophyta</taxon>
        <taxon>Magnoliopsida</taxon>
        <taxon>eudicotyledons</taxon>
        <taxon>Gunneridae</taxon>
        <taxon>Pentapetalae</taxon>
        <taxon>rosids</taxon>
        <taxon>malvids</taxon>
        <taxon>Malvales</taxon>
        <taxon>Dipterocarpaceae</taxon>
        <taxon>Rubroshorea</taxon>
    </lineage>
</organism>